<evidence type="ECO:0000313" key="2">
    <source>
        <dbReference type="EMBL" id="WAC01326.1"/>
    </source>
</evidence>
<dbReference type="SUPFAM" id="SSF74653">
    <property type="entry name" value="TolA/TonB C-terminal domain"/>
    <property type="match status" value="1"/>
</dbReference>
<keyword evidence="3" id="KW-1185">Reference proteome</keyword>
<gene>
    <name evidence="2" type="ORF">N7U66_14765</name>
</gene>
<dbReference type="Pfam" id="PF03544">
    <property type="entry name" value="TonB_C"/>
    <property type="match status" value="1"/>
</dbReference>
<dbReference type="Proteomes" id="UP001164705">
    <property type="component" value="Chromosome"/>
</dbReference>
<dbReference type="KEGG" id="lnu:N7U66_14765"/>
<proteinExistence type="predicted"/>
<dbReference type="Gene3D" id="3.30.1150.10">
    <property type="match status" value="1"/>
</dbReference>
<sequence length="77" mass="8525">MTSGKKTGLVGEQRISAFFTITKTGEIANIKVRAPHPLLEREAYRIVRALPKANPGTKDGKPVNVTFFLPINFNIED</sequence>
<accession>A0A9E8SCS8</accession>
<dbReference type="EMBL" id="CP113088">
    <property type="protein sequence ID" value="WAC01326.1"/>
    <property type="molecule type" value="Genomic_DNA"/>
</dbReference>
<protein>
    <submittedName>
        <fullName evidence="2">Energy transducer TonB</fullName>
    </submittedName>
</protein>
<name>A0A9E8SCS8_9FLAO</name>
<evidence type="ECO:0000313" key="3">
    <source>
        <dbReference type="Proteomes" id="UP001164705"/>
    </source>
</evidence>
<organism evidence="2 3">
    <name type="scientific">Lacinutrix neustonica</name>
    <dbReference type="NCBI Taxonomy" id="2980107"/>
    <lineage>
        <taxon>Bacteria</taxon>
        <taxon>Pseudomonadati</taxon>
        <taxon>Bacteroidota</taxon>
        <taxon>Flavobacteriia</taxon>
        <taxon>Flavobacteriales</taxon>
        <taxon>Flavobacteriaceae</taxon>
        <taxon>Lacinutrix</taxon>
    </lineage>
</organism>
<dbReference type="RefSeq" id="WP_267675940.1">
    <property type="nucleotide sequence ID" value="NZ_CP113088.1"/>
</dbReference>
<dbReference type="GO" id="GO:0055085">
    <property type="term" value="P:transmembrane transport"/>
    <property type="evidence" value="ECO:0007669"/>
    <property type="project" value="InterPro"/>
</dbReference>
<dbReference type="AlphaFoldDB" id="A0A9E8SCS8"/>
<evidence type="ECO:0000259" key="1">
    <source>
        <dbReference type="Pfam" id="PF03544"/>
    </source>
</evidence>
<feature type="domain" description="TonB C-terminal" evidence="1">
    <location>
        <begin position="18"/>
        <end position="75"/>
    </location>
</feature>
<dbReference type="InterPro" id="IPR037682">
    <property type="entry name" value="TonB_C"/>
</dbReference>
<reference evidence="2" key="1">
    <citation type="submission" date="2022-11" db="EMBL/GenBank/DDBJ databases">
        <title>Lacinutrix neustonica HL-RS19T sp. nov., isolated from the surface microlayer sample of brackish Lake Shihwa.</title>
        <authorList>
            <person name="Choi J.Y."/>
            <person name="Hwang C.Y."/>
        </authorList>
    </citation>
    <scope>NUCLEOTIDE SEQUENCE</scope>
    <source>
        <strain evidence="2">HL-RS19</strain>
    </source>
</reference>